<dbReference type="PANTHER" id="PTHR47331:SF1">
    <property type="entry name" value="GAG-LIKE PROTEIN"/>
    <property type="match status" value="1"/>
</dbReference>
<evidence type="ECO:0000313" key="2">
    <source>
        <dbReference type="EMBL" id="KAL2087329.1"/>
    </source>
</evidence>
<dbReference type="InterPro" id="IPR040676">
    <property type="entry name" value="DUF5641"/>
</dbReference>
<proteinExistence type="predicted"/>
<protein>
    <recommendedName>
        <fullName evidence="1">DUF5641 domain-containing protein</fullName>
    </recommendedName>
</protein>
<dbReference type="Pfam" id="PF18701">
    <property type="entry name" value="DUF5641"/>
    <property type="match status" value="1"/>
</dbReference>
<dbReference type="Proteomes" id="UP001591681">
    <property type="component" value="Unassembled WGS sequence"/>
</dbReference>
<dbReference type="AlphaFoldDB" id="A0ABD1JJR9"/>
<feature type="domain" description="DUF5641" evidence="1">
    <location>
        <begin position="20"/>
        <end position="100"/>
    </location>
</feature>
<evidence type="ECO:0000259" key="1">
    <source>
        <dbReference type="Pfam" id="PF18701"/>
    </source>
</evidence>
<dbReference type="EMBL" id="JBHFQA010000015">
    <property type="protein sequence ID" value="KAL2087329.1"/>
    <property type="molecule type" value="Genomic_DNA"/>
</dbReference>
<sequence length="140" mass="16029">MTRQGGDTSGIDLSIHPWRRLRAIQIGVDMFWKRWSELAGPNLFIQPKWHQRQRNVAVGDIVWIADPNALRGQFRLGRIQRVHPDKEGLVRDTDVKTCVGLPASLTVGPLQRNPEQRTSVTLRRDVRRLVVLIPVEDLTP</sequence>
<name>A0ABD1JJR9_9TELE</name>
<reference evidence="2 3" key="1">
    <citation type="submission" date="2024-09" db="EMBL/GenBank/DDBJ databases">
        <title>A chromosome-level genome assembly of Gray's grenadier anchovy, Coilia grayii.</title>
        <authorList>
            <person name="Fu Z."/>
        </authorList>
    </citation>
    <scope>NUCLEOTIDE SEQUENCE [LARGE SCALE GENOMIC DNA]</scope>
    <source>
        <strain evidence="2">G4</strain>
        <tissue evidence="2">Muscle</tissue>
    </source>
</reference>
<accession>A0ABD1JJR9</accession>
<keyword evidence="3" id="KW-1185">Reference proteome</keyword>
<evidence type="ECO:0000313" key="3">
    <source>
        <dbReference type="Proteomes" id="UP001591681"/>
    </source>
</evidence>
<gene>
    <name evidence="2" type="ORF">ACEWY4_018388</name>
</gene>
<comment type="caution">
    <text evidence="2">The sequence shown here is derived from an EMBL/GenBank/DDBJ whole genome shotgun (WGS) entry which is preliminary data.</text>
</comment>
<organism evidence="2 3">
    <name type="scientific">Coilia grayii</name>
    <name type="common">Gray's grenadier anchovy</name>
    <dbReference type="NCBI Taxonomy" id="363190"/>
    <lineage>
        <taxon>Eukaryota</taxon>
        <taxon>Metazoa</taxon>
        <taxon>Chordata</taxon>
        <taxon>Craniata</taxon>
        <taxon>Vertebrata</taxon>
        <taxon>Euteleostomi</taxon>
        <taxon>Actinopterygii</taxon>
        <taxon>Neopterygii</taxon>
        <taxon>Teleostei</taxon>
        <taxon>Clupei</taxon>
        <taxon>Clupeiformes</taxon>
        <taxon>Clupeoidei</taxon>
        <taxon>Engraulidae</taxon>
        <taxon>Coilinae</taxon>
        <taxon>Coilia</taxon>
    </lineage>
</organism>
<dbReference type="PANTHER" id="PTHR47331">
    <property type="entry name" value="PHD-TYPE DOMAIN-CONTAINING PROTEIN"/>
    <property type="match status" value="1"/>
</dbReference>